<dbReference type="AlphaFoldDB" id="I7GL63"/>
<protein>
    <submittedName>
        <fullName evidence="1">Macaca fascicularis brain cDNA, clone: QflA-17086</fullName>
    </submittedName>
</protein>
<sequence>MFYNVLSLLRTEEWLAPPTLRHMSRVVGIATPHWSEAWVLSPSAKHSTSEHCSEAHILASEFLGLGT</sequence>
<proteinExistence type="evidence at transcript level"/>
<organism evidence="1">
    <name type="scientific">Macaca fascicularis</name>
    <name type="common">Crab-eating macaque</name>
    <name type="synonym">Cynomolgus monkey</name>
    <dbReference type="NCBI Taxonomy" id="9541"/>
    <lineage>
        <taxon>Eukaryota</taxon>
        <taxon>Metazoa</taxon>
        <taxon>Chordata</taxon>
        <taxon>Craniata</taxon>
        <taxon>Vertebrata</taxon>
        <taxon>Euteleostomi</taxon>
        <taxon>Mammalia</taxon>
        <taxon>Eutheria</taxon>
        <taxon>Euarchontoglires</taxon>
        <taxon>Primates</taxon>
        <taxon>Haplorrhini</taxon>
        <taxon>Catarrhini</taxon>
        <taxon>Cercopithecidae</taxon>
        <taxon>Cercopithecinae</taxon>
        <taxon>Macaca</taxon>
    </lineage>
</organism>
<evidence type="ECO:0000313" key="1">
    <source>
        <dbReference type="EMBL" id="BAE89260.1"/>
    </source>
</evidence>
<name>I7GL63_MACFA</name>
<dbReference type="EMBL" id="AB172198">
    <property type="protein sequence ID" value="BAE89260.1"/>
    <property type="molecule type" value="mRNA"/>
</dbReference>
<reference evidence="1" key="1">
    <citation type="journal article" date="2007" name="PLoS Biol.">
        <title>Rate of evolution in brain-expressed genes in humans and other primates.</title>
        <authorList>
            <person name="Wang H.-Y."/>
            <person name="Chien H.-C."/>
            <person name="Osada N."/>
            <person name="Hashimoto K."/>
            <person name="Sugano S."/>
            <person name="Gojobori T."/>
            <person name="Chou C.-K."/>
            <person name="Tsai S.-F."/>
            <person name="Wu C.-I."/>
            <person name="Shen C.-K.J."/>
        </authorList>
    </citation>
    <scope>NUCLEOTIDE SEQUENCE</scope>
</reference>
<accession>I7GL63</accession>